<evidence type="ECO:0000256" key="2">
    <source>
        <dbReference type="ARBA" id="ARBA00022801"/>
    </source>
</evidence>
<dbReference type="EMBL" id="CP055156">
    <property type="protein sequence ID" value="QNF33823.1"/>
    <property type="molecule type" value="Genomic_DNA"/>
</dbReference>
<organism evidence="3 4">
    <name type="scientific">Adhaeribacter swui</name>
    <dbReference type="NCBI Taxonomy" id="2086471"/>
    <lineage>
        <taxon>Bacteria</taxon>
        <taxon>Pseudomonadati</taxon>
        <taxon>Bacteroidota</taxon>
        <taxon>Cytophagia</taxon>
        <taxon>Cytophagales</taxon>
        <taxon>Hymenobacteraceae</taxon>
        <taxon>Adhaeribacter</taxon>
    </lineage>
</organism>
<keyword evidence="2" id="KW-0378">Hydrolase</keyword>
<dbReference type="KEGG" id="aswu:HUW51_14245"/>
<keyword evidence="3" id="KW-0031">Aminopeptidase</keyword>
<dbReference type="SUPFAM" id="SSF53187">
    <property type="entry name" value="Zn-dependent exopeptidases"/>
    <property type="match status" value="1"/>
</dbReference>
<keyword evidence="4" id="KW-1185">Reference proteome</keyword>
<dbReference type="InterPro" id="IPR051464">
    <property type="entry name" value="Peptidase_M42_aminopept"/>
</dbReference>
<reference evidence="3 4" key="1">
    <citation type="journal article" date="2018" name="Int. J. Syst. Evol. Microbiol.">
        <title>Adhaeribacter swui sp. nov., isolated from wet mud.</title>
        <authorList>
            <person name="Kim D.U."/>
            <person name="Kim K.W."/>
            <person name="Kang M.S."/>
            <person name="Kim J.Y."/>
            <person name="Jang J.H."/>
            <person name="Kim M.K."/>
        </authorList>
    </citation>
    <scope>NUCLEOTIDE SEQUENCE [LARGE SCALE GENOMIC DNA]</scope>
    <source>
        <strain evidence="3 4">KCTC 52873</strain>
    </source>
</reference>
<dbReference type="PANTHER" id="PTHR32481:SF7">
    <property type="entry name" value="AMINOPEPTIDASE YHFE-RELATED"/>
    <property type="match status" value="1"/>
</dbReference>
<evidence type="ECO:0000313" key="3">
    <source>
        <dbReference type="EMBL" id="QNF33823.1"/>
    </source>
</evidence>
<dbReference type="GO" id="GO:0046872">
    <property type="term" value="F:metal ion binding"/>
    <property type="evidence" value="ECO:0007669"/>
    <property type="project" value="UniProtKB-KW"/>
</dbReference>
<dbReference type="RefSeq" id="WP_185270305.1">
    <property type="nucleotide sequence ID" value="NZ_CP055156.1"/>
</dbReference>
<dbReference type="InterPro" id="IPR008007">
    <property type="entry name" value="Peptidase_M42"/>
</dbReference>
<proteinExistence type="predicted"/>
<protein>
    <submittedName>
        <fullName evidence="3">Aminopeptidase</fullName>
    </submittedName>
</protein>
<dbReference type="Pfam" id="PF05343">
    <property type="entry name" value="Peptidase_M42"/>
    <property type="match status" value="1"/>
</dbReference>
<name>A0A7G7G9I9_9BACT</name>
<gene>
    <name evidence="3" type="ORF">HUW51_14245</name>
</gene>
<keyword evidence="1" id="KW-0479">Metal-binding</keyword>
<dbReference type="GO" id="GO:0004177">
    <property type="term" value="F:aminopeptidase activity"/>
    <property type="evidence" value="ECO:0007669"/>
    <property type="project" value="UniProtKB-KW"/>
</dbReference>
<dbReference type="Gene3D" id="3.40.630.10">
    <property type="entry name" value="Zn peptidases"/>
    <property type="match status" value="2"/>
</dbReference>
<dbReference type="PANTHER" id="PTHR32481">
    <property type="entry name" value="AMINOPEPTIDASE"/>
    <property type="match status" value="1"/>
</dbReference>
<accession>A0A7G7G9I9</accession>
<sequence length="304" mass="34199">MELLKQLCQIHAPSGNEVQLTQFLLNYIEQNKANWRVTPQVLAGEDFQDCIILVFGQPRTAIFAHIDSIGFTVRYGRQLVRIGGPDTETGYQLVGQDSQGPIACTLQVSEEDGSLQYEFEREIDRGTELVFACNFRETQDTVQSCYLDNRLGVYNALRVAETLENGAIVFSCWEEHKGGSVAYLARYLYDNYRVKQALISDITWVTDGVHPGQGVVISMRDSLIPRRSFVNKIISLAQQSHVSFQLEVEGAGGSDGKDLQQSDIPWDWCFVGAPEDNVHSPDEIVHKDDIDSMVALYQVLMREL</sequence>
<dbReference type="AlphaFoldDB" id="A0A7G7G9I9"/>
<dbReference type="Proteomes" id="UP000515237">
    <property type="component" value="Chromosome"/>
</dbReference>
<keyword evidence="3" id="KW-0645">Protease</keyword>
<evidence type="ECO:0000256" key="1">
    <source>
        <dbReference type="ARBA" id="ARBA00022723"/>
    </source>
</evidence>
<evidence type="ECO:0000313" key="4">
    <source>
        <dbReference type="Proteomes" id="UP000515237"/>
    </source>
</evidence>